<sequence>MTPKSTKTVTSEYSDPAIQEILRILQQMDNELATFAESVRFNGDMLGEMKKSTSEIIQENKELKRDREVSKTRVSSLEEEVISLRSPRTLLSVRVSLRSVT</sequence>
<evidence type="ECO:0000313" key="2">
    <source>
        <dbReference type="Proteomes" id="UP001431783"/>
    </source>
</evidence>
<dbReference type="Proteomes" id="UP001431783">
    <property type="component" value="Unassembled WGS sequence"/>
</dbReference>
<evidence type="ECO:0000313" key="1">
    <source>
        <dbReference type="EMBL" id="KAK9886469.1"/>
    </source>
</evidence>
<keyword evidence="2" id="KW-1185">Reference proteome</keyword>
<dbReference type="AlphaFoldDB" id="A0AAW1V3M0"/>
<reference evidence="1 2" key="1">
    <citation type="submission" date="2023-03" db="EMBL/GenBank/DDBJ databases">
        <title>Genome insight into feeding habits of ladybird beetles.</title>
        <authorList>
            <person name="Li H.-S."/>
            <person name="Huang Y.-H."/>
            <person name="Pang H."/>
        </authorList>
    </citation>
    <scope>NUCLEOTIDE SEQUENCE [LARGE SCALE GENOMIC DNA]</scope>
    <source>
        <strain evidence="1">SYSU_2023b</strain>
        <tissue evidence="1">Whole body</tissue>
    </source>
</reference>
<protein>
    <submittedName>
        <fullName evidence="1">Uncharacterized protein</fullName>
    </submittedName>
</protein>
<gene>
    <name evidence="1" type="ORF">WA026_016752</name>
</gene>
<proteinExistence type="predicted"/>
<dbReference type="EMBL" id="JARQZJ010000100">
    <property type="protein sequence ID" value="KAK9886469.1"/>
    <property type="molecule type" value="Genomic_DNA"/>
</dbReference>
<accession>A0AAW1V3M0</accession>
<comment type="caution">
    <text evidence="1">The sequence shown here is derived from an EMBL/GenBank/DDBJ whole genome shotgun (WGS) entry which is preliminary data.</text>
</comment>
<name>A0AAW1V3M0_9CUCU</name>
<organism evidence="1 2">
    <name type="scientific">Henosepilachna vigintioctopunctata</name>
    <dbReference type="NCBI Taxonomy" id="420089"/>
    <lineage>
        <taxon>Eukaryota</taxon>
        <taxon>Metazoa</taxon>
        <taxon>Ecdysozoa</taxon>
        <taxon>Arthropoda</taxon>
        <taxon>Hexapoda</taxon>
        <taxon>Insecta</taxon>
        <taxon>Pterygota</taxon>
        <taxon>Neoptera</taxon>
        <taxon>Endopterygota</taxon>
        <taxon>Coleoptera</taxon>
        <taxon>Polyphaga</taxon>
        <taxon>Cucujiformia</taxon>
        <taxon>Coccinelloidea</taxon>
        <taxon>Coccinellidae</taxon>
        <taxon>Epilachninae</taxon>
        <taxon>Epilachnini</taxon>
        <taxon>Henosepilachna</taxon>
    </lineage>
</organism>